<gene>
    <name evidence="1" type="ORF">AB0A76_35960</name>
</gene>
<evidence type="ECO:0008006" key="3">
    <source>
        <dbReference type="Google" id="ProtNLM"/>
    </source>
</evidence>
<keyword evidence="2" id="KW-1185">Reference proteome</keyword>
<name>A0ABV3D7S7_STREX</name>
<evidence type="ECO:0000313" key="1">
    <source>
        <dbReference type="EMBL" id="MEU7298525.1"/>
    </source>
</evidence>
<proteinExistence type="predicted"/>
<sequence length="74" mass="7813">MLDVTDVQAVNGLPASGRVMGAVQLVVSELVTNAREYASVPCLLTPENDGGCSLPLDLDRCHEAGSRAVDWKSN</sequence>
<dbReference type="Proteomes" id="UP001551210">
    <property type="component" value="Unassembled WGS sequence"/>
</dbReference>
<protein>
    <recommendedName>
        <fullName evidence="3">ATP-binding protein</fullName>
    </recommendedName>
</protein>
<accession>A0ABV3D7S7</accession>
<organism evidence="1 2">
    <name type="scientific">Streptomyces exfoliatus</name>
    <name type="common">Streptomyces hydrogenans</name>
    <dbReference type="NCBI Taxonomy" id="1905"/>
    <lineage>
        <taxon>Bacteria</taxon>
        <taxon>Bacillati</taxon>
        <taxon>Actinomycetota</taxon>
        <taxon>Actinomycetes</taxon>
        <taxon>Kitasatosporales</taxon>
        <taxon>Streptomycetaceae</taxon>
        <taxon>Streptomyces</taxon>
    </lineage>
</organism>
<evidence type="ECO:0000313" key="2">
    <source>
        <dbReference type="Proteomes" id="UP001551210"/>
    </source>
</evidence>
<reference evidence="1 2" key="1">
    <citation type="submission" date="2024-06" db="EMBL/GenBank/DDBJ databases">
        <title>The Natural Products Discovery Center: Release of the First 8490 Sequenced Strains for Exploring Actinobacteria Biosynthetic Diversity.</title>
        <authorList>
            <person name="Kalkreuter E."/>
            <person name="Kautsar S.A."/>
            <person name="Yang D."/>
            <person name="Bader C.D."/>
            <person name="Teijaro C.N."/>
            <person name="Fluegel L."/>
            <person name="Davis C.M."/>
            <person name="Simpson J.R."/>
            <person name="Lauterbach L."/>
            <person name="Steele A.D."/>
            <person name="Gui C."/>
            <person name="Meng S."/>
            <person name="Li G."/>
            <person name="Viehrig K."/>
            <person name="Ye F."/>
            <person name="Su P."/>
            <person name="Kiefer A.F."/>
            <person name="Nichols A."/>
            <person name="Cepeda A.J."/>
            <person name="Yan W."/>
            <person name="Fan B."/>
            <person name="Jiang Y."/>
            <person name="Adhikari A."/>
            <person name="Zheng C.-J."/>
            <person name="Schuster L."/>
            <person name="Cowan T.M."/>
            <person name="Smanski M.J."/>
            <person name="Chevrette M.G."/>
            <person name="De Carvalho L.P.S."/>
            <person name="Shen B."/>
        </authorList>
    </citation>
    <scope>NUCLEOTIDE SEQUENCE [LARGE SCALE GENOMIC DNA]</scope>
    <source>
        <strain evidence="1 2">NPDC045705</strain>
    </source>
</reference>
<comment type="caution">
    <text evidence="1">The sequence shown here is derived from an EMBL/GenBank/DDBJ whole genome shotgun (WGS) entry which is preliminary data.</text>
</comment>
<dbReference type="EMBL" id="JBEZAM010000135">
    <property type="protein sequence ID" value="MEU7298525.1"/>
    <property type="molecule type" value="Genomic_DNA"/>
</dbReference>
<dbReference type="RefSeq" id="WP_359217651.1">
    <property type="nucleotide sequence ID" value="NZ_JBEZAM010000135.1"/>
</dbReference>